<comment type="caution">
    <text evidence="2">The sequence shown here is derived from an EMBL/GenBank/DDBJ whole genome shotgun (WGS) entry which is preliminary data.</text>
</comment>
<feature type="signal peptide" evidence="1">
    <location>
        <begin position="1"/>
        <end position="23"/>
    </location>
</feature>
<gene>
    <name evidence="2" type="ORF">ACFOZY_14265</name>
</gene>
<dbReference type="EMBL" id="JBHSEC010000020">
    <property type="protein sequence ID" value="MFC4411588.1"/>
    <property type="molecule type" value="Genomic_DNA"/>
</dbReference>
<keyword evidence="1" id="KW-0732">Signal</keyword>
<name>A0ABV8X8G2_9LACT</name>
<dbReference type="PROSITE" id="PS51257">
    <property type="entry name" value="PROKAR_LIPOPROTEIN"/>
    <property type="match status" value="1"/>
</dbReference>
<evidence type="ECO:0000313" key="3">
    <source>
        <dbReference type="Proteomes" id="UP001595817"/>
    </source>
</evidence>
<accession>A0ABV8X8G2</accession>
<feature type="chain" id="PRO_5046045486" description="SnoaL-like domain-containing protein" evidence="1">
    <location>
        <begin position="24"/>
        <end position="163"/>
    </location>
</feature>
<evidence type="ECO:0008006" key="4">
    <source>
        <dbReference type="Google" id="ProtNLM"/>
    </source>
</evidence>
<sequence>MKFKHFSILFVLSLILSACNTNTTTEPQDRLGEIYSAALDSIMEMDEGLNGEMEYIAIDMSNFDGIDEQNKKVIFSYFEEKYNVEVMDTTLDQLKEKGLFHTDTMSLDGVLLRIDKLVVLSNNTVPFEGSKFRSALGGVGVEGIVKYEENKWKAKEVKMMWIS</sequence>
<organism evidence="2 3">
    <name type="scientific">Chungangia koreensis</name>
    <dbReference type="NCBI Taxonomy" id="752657"/>
    <lineage>
        <taxon>Bacteria</taxon>
        <taxon>Bacillati</taxon>
        <taxon>Bacillota</taxon>
        <taxon>Bacilli</taxon>
        <taxon>Lactobacillales</taxon>
        <taxon>Chungangia</taxon>
    </lineage>
</organism>
<evidence type="ECO:0000256" key="1">
    <source>
        <dbReference type="SAM" id="SignalP"/>
    </source>
</evidence>
<keyword evidence="3" id="KW-1185">Reference proteome</keyword>
<evidence type="ECO:0000313" key="2">
    <source>
        <dbReference type="EMBL" id="MFC4411588.1"/>
    </source>
</evidence>
<protein>
    <recommendedName>
        <fullName evidence="4">SnoaL-like domain-containing protein</fullName>
    </recommendedName>
</protein>
<proteinExistence type="predicted"/>
<reference evidence="3" key="1">
    <citation type="journal article" date="2019" name="Int. J. Syst. Evol. Microbiol.">
        <title>The Global Catalogue of Microorganisms (GCM) 10K type strain sequencing project: providing services to taxonomists for standard genome sequencing and annotation.</title>
        <authorList>
            <consortium name="The Broad Institute Genomics Platform"/>
            <consortium name="The Broad Institute Genome Sequencing Center for Infectious Disease"/>
            <person name="Wu L."/>
            <person name="Ma J."/>
        </authorList>
    </citation>
    <scope>NUCLEOTIDE SEQUENCE [LARGE SCALE GENOMIC DNA]</scope>
    <source>
        <strain evidence="3">CCUG 59778</strain>
    </source>
</reference>
<dbReference type="Proteomes" id="UP001595817">
    <property type="component" value="Unassembled WGS sequence"/>
</dbReference>
<dbReference type="RefSeq" id="WP_378156693.1">
    <property type="nucleotide sequence ID" value="NZ_JBHSEC010000020.1"/>
</dbReference>